<feature type="compositionally biased region" description="Low complexity" evidence="1">
    <location>
        <begin position="46"/>
        <end position="62"/>
    </location>
</feature>
<sequence length="62" mass="6804">MLTDAPYVNNSPPAARPIPLRVTPIWYEYGATARRLQATSRDSLAPDRAASRPPRASRPSAQ</sequence>
<dbReference type="Proteomes" id="UP000624709">
    <property type="component" value="Unassembled WGS sequence"/>
</dbReference>
<organism evidence="2 3">
    <name type="scientific">Actinoplanes palleronii</name>
    <dbReference type="NCBI Taxonomy" id="113570"/>
    <lineage>
        <taxon>Bacteria</taxon>
        <taxon>Bacillati</taxon>
        <taxon>Actinomycetota</taxon>
        <taxon>Actinomycetes</taxon>
        <taxon>Micromonosporales</taxon>
        <taxon>Micromonosporaceae</taxon>
        <taxon>Actinoplanes</taxon>
    </lineage>
</organism>
<name>A0ABQ4BG06_9ACTN</name>
<evidence type="ECO:0000313" key="3">
    <source>
        <dbReference type="Proteomes" id="UP000624709"/>
    </source>
</evidence>
<feature type="region of interest" description="Disordered" evidence="1">
    <location>
        <begin position="36"/>
        <end position="62"/>
    </location>
</feature>
<keyword evidence="3" id="KW-1185">Reference proteome</keyword>
<evidence type="ECO:0000313" key="2">
    <source>
        <dbReference type="EMBL" id="GIE69616.1"/>
    </source>
</evidence>
<evidence type="ECO:0000256" key="1">
    <source>
        <dbReference type="SAM" id="MobiDB-lite"/>
    </source>
</evidence>
<protein>
    <submittedName>
        <fullName evidence="2">Uncharacterized protein</fullName>
    </submittedName>
</protein>
<comment type="caution">
    <text evidence="2">The sequence shown here is derived from an EMBL/GenBank/DDBJ whole genome shotgun (WGS) entry which is preliminary data.</text>
</comment>
<proteinExistence type="predicted"/>
<dbReference type="EMBL" id="BOMS01000090">
    <property type="protein sequence ID" value="GIE69616.1"/>
    <property type="molecule type" value="Genomic_DNA"/>
</dbReference>
<gene>
    <name evidence="2" type="ORF">Apa02nite_057240</name>
</gene>
<reference evidence="2 3" key="1">
    <citation type="submission" date="2021-01" db="EMBL/GenBank/DDBJ databases">
        <title>Whole genome shotgun sequence of Actinoplanes palleronii NBRC 14916.</title>
        <authorList>
            <person name="Komaki H."/>
            <person name="Tamura T."/>
        </authorList>
    </citation>
    <scope>NUCLEOTIDE SEQUENCE [LARGE SCALE GENOMIC DNA]</scope>
    <source>
        <strain evidence="2 3">NBRC 14916</strain>
    </source>
</reference>
<accession>A0ABQ4BG06</accession>